<keyword evidence="6" id="KW-0804">Transcription</keyword>
<keyword evidence="6" id="KW-0010">Activator</keyword>
<reference evidence="7" key="1">
    <citation type="submission" date="2019-03" db="EMBL/GenBank/DDBJ databases">
        <title>Improved annotation for the trematode Fasciola hepatica.</title>
        <authorList>
            <person name="Choi Y.-J."/>
            <person name="Martin J."/>
            <person name="Mitreva M."/>
        </authorList>
    </citation>
    <scope>NUCLEOTIDE SEQUENCE [LARGE SCALE GENOMIC DNA]</scope>
</reference>
<dbReference type="Pfam" id="PF10280">
    <property type="entry name" value="Med11"/>
    <property type="match status" value="1"/>
</dbReference>
<evidence type="ECO:0000313" key="7">
    <source>
        <dbReference type="EMBL" id="THD18624.1"/>
    </source>
</evidence>
<dbReference type="GO" id="GO:0003712">
    <property type="term" value="F:transcription coregulator activity"/>
    <property type="evidence" value="ECO:0007669"/>
    <property type="project" value="InterPro"/>
</dbReference>
<evidence type="ECO:0000256" key="5">
    <source>
        <dbReference type="ARBA" id="ARBA00032011"/>
    </source>
</evidence>
<accession>A0A4E0QVZ1</accession>
<evidence type="ECO:0000256" key="4">
    <source>
        <dbReference type="ARBA" id="ARBA00023242"/>
    </source>
</evidence>
<evidence type="ECO:0000256" key="2">
    <source>
        <dbReference type="ARBA" id="ARBA00008186"/>
    </source>
</evidence>
<name>A0A4E0QVZ1_FASHE</name>
<dbReference type="PANTHER" id="PTHR22890">
    <property type="entry name" value="MEDIATOR OF RNA POLYMERASE II TRANSCRIPTION SUBUNIT 11"/>
    <property type="match status" value="1"/>
</dbReference>
<dbReference type="EMBL" id="JXXN02009601">
    <property type="protein sequence ID" value="THD18624.1"/>
    <property type="molecule type" value="Genomic_DNA"/>
</dbReference>
<comment type="subcellular location">
    <subcellularLocation>
        <location evidence="1 6">Nucleus</location>
    </subcellularLocation>
</comment>
<protein>
    <recommendedName>
        <fullName evidence="3 6">Mediator of RNA polymerase II transcription subunit 11</fullName>
    </recommendedName>
    <alternativeName>
        <fullName evidence="5 6">Mediator complex subunit 11</fullName>
    </alternativeName>
</protein>
<evidence type="ECO:0000256" key="3">
    <source>
        <dbReference type="ARBA" id="ARBA00019621"/>
    </source>
</evidence>
<comment type="similarity">
    <text evidence="2 6">Belongs to the Mediator complex subunit 11 family.</text>
</comment>
<dbReference type="Proteomes" id="UP000230066">
    <property type="component" value="Unassembled WGS sequence"/>
</dbReference>
<dbReference type="Gene3D" id="1.10.287.3490">
    <property type="match status" value="1"/>
</dbReference>
<organism evidence="7 8">
    <name type="scientific">Fasciola hepatica</name>
    <name type="common">Liver fluke</name>
    <dbReference type="NCBI Taxonomy" id="6192"/>
    <lineage>
        <taxon>Eukaryota</taxon>
        <taxon>Metazoa</taxon>
        <taxon>Spiralia</taxon>
        <taxon>Lophotrochozoa</taxon>
        <taxon>Platyhelminthes</taxon>
        <taxon>Trematoda</taxon>
        <taxon>Digenea</taxon>
        <taxon>Plagiorchiida</taxon>
        <taxon>Echinostomata</taxon>
        <taxon>Echinostomatoidea</taxon>
        <taxon>Fasciolidae</taxon>
        <taxon>Fasciola</taxon>
    </lineage>
</organism>
<evidence type="ECO:0000256" key="1">
    <source>
        <dbReference type="ARBA" id="ARBA00004123"/>
    </source>
</evidence>
<gene>
    <name evidence="6" type="primary">MED11</name>
    <name evidence="7" type="ORF">D915_010622</name>
</gene>
<dbReference type="AlphaFoldDB" id="A0A4E0QVZ1"/>
<comment type="function">
    <text evidence="6">Component of the Mediator complex, a coactivator involved in the regulated transcription of nearly all RNA polymerase II-dependent genes. Mediator functions as a bridge to convey information from gene-specific regulatory proteins to the basal RNA polymerase II transcription machinery. Mediator is recruited to promoters by direct interactions with regulatory proteins and serves as a scaffold for the assembly of a functional pre-initiation complex with RNA polymerase II and the general transcription factors.</text>
</comment>
<dbReference type="GO" id="GO:0016592">
    <property type="term" value="C:mediator complex"/>
    <property type="evidence" value="ECO:0007669"/>
    <property type="project" value="InterPro"/>
</dbReference>
<comment type="caution">
    <text evidence="7">The sequence shown here is derived from an EMBL/GenBank/DDBJ whole genome shotgun (WGS) entry which is preliminary data.</text>
</comment>
<proteinExistence type="inferred from homology"/>
<sequence length="225" mass="25322">MSGTPKENQTSALESRLSRLEEVERKIMLIMQHAGNALEELSKDRPIVKQVEGHTHNFHLIVKEVESEMNTHISYLNQISAGLPYEGNTHFCFAVFILLMESDPSVSSTVVESELPLQSVTPLVEDLDSVCKTKVNGVEEDVKIEAQTPSKPSWHIVSQNSTSDSVPLNVEDDVCSDINEFKLQELQNRSYFMDFEVPEMEFDEFSMELAGAKGELPCFVSLRIL</sequence>
<comment type="subunit">
    <text evidence="6">Component of the Mediator complex.</text>
</comment>
<dbReference type="InterPro" id="IPR019404">
    <property type="entry name" value="Mediator_Med11"/>
</dbReference>
<evidence type="ECO:0000256" key="6">
    <source>
        <dbReference type="RuleBase" id="RU364147"/>
    </source>
</evidence>
<dbReference type="GO" id="GO:0006357">
    <property type="term" value="P:regulation of transcription by RNA polymerase II"/>
    <property type="evidence" value="ECO:0007669"/>
    <property type="project" value="InterPro"/>
</dbReference>
<keyword evidence="8" id="KW-1185">Reference proteome</keyword>
<keyword evidence="6" id="KW-0805">Transcription regulation</keyword>
<evidence type="ECO:0000313" key="8">
    <source>
        <dbReference type="Proteomes" id="UP000230066"/>
    </source>
</evidence>
<keyword evidence="4 6" id="KW-0539">Nucleus</keyword>